<dbReference type="InterPro" id="IPR000257">
    <property type="entry name" value="Uroporphyrinogen_deCOase"/>
</dbReference>
<dbReference type="PANTHER" id="PTHR47099:SF1">
    <property type="entry name" value="METHYLCOBAMIDE:COM METHYLTRANSFERASE MTBA"/>
    <property type="match status" value="1"/>
</dbReference>
<dbReference type="GO" id="GO:0004853">
    <property type="term" value="F:uroporphyrinogen decarboxylase activity"/>
    <property type="evidence" value="ECO:0007669"/>
    <property type="project" value="UniProtKB-EC"/>
</dbReference>
<dbReference type="EC" id="4.1.1.37" evidence="2"/>
<dbReference type="Gene3D" id="3.20.20.210">
    <property type="match status" value="1"/>
</dbReference>
<evidence type="ECO:0000313" key="2">
    <source>
        <dbReference type="EMBL" id="XFO65013.1"/>
    </source>
</evidence>
<dbReference type="InterPro" id="IPR038071">
    <property type="entry name" value="UROD/MetE-like_sf"/>
</dbReference>
<dbReference type="Pfam" id="PF01208">
    <property type="entry name" value="URO-D"/>
    <property type="match status" value="1"/>
</dbReference>
<name>A0ABZ3II03_9FIRM</name>
<feature type="domain" description="Uroporphyrinogen decarboxylase (URO-D)" evidence="1">
    <location>
        <begin position="11"/>
        <end position="346"/>
    </location>
</feature>
<dbReference type="InterPro" id="IPR052024">
    <property type="entry name" value="Methanogen_methyltrans"/>
</dbReference>
<dbReference type="SUPFAM" id="SSF51726">
    <property type="entry name" value="UROD/MetE-like"/>
    <property type="match status" value="1"/>
</dbReference>
<dbReference type="CDD" id="cd03465">
    <property type="entry name" value="URO-D_like"/>
    <property type="match status" value="1"/>
</dbReference>
<reference evidence="2" key="1">
    <citation type="submission" date="2024-05" db="EMBL/GenBank/DDBJ databases">
        <title>Isolation and characterization of Sporomusa carbonis sp. nov., a carboxydotrophic hydrogenogen in the genus of Sporomusa isolated from a charcoal burning pile.</title>
        <authorList>
            <person name="Boeer T."/>
            <person name="Rosenbaum F."/>
            <person name="Eysell L."/>
            <person name="Mueller V."/>
            <person name="Daniel R."/>
            <person name="Poehlein A."/>
        </authorList>
    </citation>
    <scope>NUCLEOTIDE SEQUENCE [LARGE SCALE GENOMIC DNA]</scope>
    <source>
        <strain evidence="2">DSM 10669</strain>
    </source>
</reference>
<accession>A0ABZ3II03</accession>
<keyword evidence="2" id="KW-0456">Lyase</keyword>
<protein>
    <submittedName>
        <fullName evidence="2">Uroporphyrinogen decarboxylase</fullName>
        <ecNumber evidence="2">4.1.1.37</ecNumber>
    </submittedName>
</protein>
<dbReference type="Proteomes" id="UP000216752">
    <property type="component" value="Chromosome"/>
</dbReference>
<dbReference type="EMBL" id="CP155573">
    <property type="protein sequence ID" value="XFO65013.1"/>
    <property type="molecule type" value="Genomic_DNA"/>
</dbReference>
<proteinExistence type="predicted"/>
<keyword evidence="3" id="KW-1185">Reference proteome</keyword>
<organism evidence="2 3">
    <name type="scientific">Sporomusa silvacetica DSM 10669</name>
    <dbReference type="NCBI Taxonomy" id="1123289"/>
    <lineage>
        <taxon>Bacteria</taxon>
        <taxon>Bacillati</taxon>
        <taxon>Bacillota</taxon>
        <taxon>Negativicutes</taxon>
        <taxon>Selenomonadales</taxon>
        <taxon>Sporomusaceae</taxon>
        <taxon>Sporomusa</taxon>
    </lineage>
</organism>
<evidence type="ECO:0000313" key="3">
    <source>
        <dbReference type="Proteomes" id="UP000216752"/>
    </source>
</evidence>
<gene>
    <name evidence="2" type="primary">hemE_13</name>
    <name evidence="2" type="ORF">SPSIL_011220</name>
</gene>
<dbReference type="PANTHER" id="PTHR47099">
    <property type="entry name" value="METHYLCOBAMIDE:COM METHYLTRANSFERASE MTBA"/>
    <property type="match status" value="1"/>
</dbReference>
<evidence type="ECO:0000259" key="1">
    <source>
        <dbReference type="Pfam" id="PF01208"/>
    </source>
</evidence>
<dbReference type="RefSeq" id="WP_245867762.1">
    <property type="nucleotide sequence ID" value="NZ_CP155573.1"/>
</dbReference>
<sequence length="356" mass="38635">MSTTKFKNEMTPKERIAALQEGKPYDRVPCNPSLSAHAARVTGITVAEYHLSAEKMAEAQIAAYKTYGHDFVGVSAILGIVHAMGGHVEYPQQSSPYIAGQLVKKYSDLHHLQPLNAEKNEHLLLIFRAAEILLDELGNEVPVSIGVRAPFSTAATLRGVELFMRDLYSQPELVHRLLQFALDNTIAVIKKALNLGVAVSISDPVASGSLISATHYREYAFPYAKKLIDAIKAAGGSSPTLHICGNTKKIWQAMADTGAGALSIEDKIDLSEVKRAVGDRVIIAGNIRPSEAMYQGKPEDVVADVKQGLRQAFDNPKGYIVQLGCGLPIDTPPENIHALVGAVRKYGQYPLNPELF</sequence>